<gene>
    <name evidence="6" type="ORF">EDC14_102671</name>
</gene>
<keyword evidence="3 6" id="KW-0067">ATP-binding</keyword>
<dbReference type="PROSITE" id="PS50893">
    <property type="entry name" value="ABC_TRANSPORTER_2"/>
    <property type="match status" value="1"/>
</dbReference>
<dbReference type="EC" id="7.6.2.9" evidence="4"/>
<dbReference type="InterPro" id="IPR008995">
    <property type="entry name" value="Mo/tungstate-bd_C_term_dom"/>
</dbReference>
<evidence type="ECO:0000256" key="1">
    <source>
        <dbReference type="ARBA" id="ARBA00022448"/>
    </source>
</evidence>
<evidence type="ECO:0000259" key="5">
    <source>
        <dbReference type="PROSITE" id="PS50893"/>
    </source>
</evidence>
<evidence type="ECO:0000313" key="7">
    <source>
        <dbReference type="Proteomes" id="UP000295008"/>
    </source>
</evidence>
<dbReference type="Proteomes" id="UP000295008">
    <property type="component" value="Unassembled WGS sequence"/>
</dbReference>
<dbReference type="SUPFAM" id="SSF52540">
    <property type="entry name" value="P-loop containing nucleoside triphosphate hydrolases"/>
    <property type="match status" value="1"/>
</dbReference>
<keyword evidence="7" id="KW-1185">Reference proteome</keyword>
<evidence type="ECO:0000313" key="6">
    <source>
        <dbReference type="EMBL" id="TCL62327.1"/>
    </source>
</evidence>
<evidence type="ECO:0000256" key="2">
    <source>
        <dbReference type="ARBA" id="ARBA00022741"/>
    </source>
</evidence>
<dbReference type="InterPro" id="IPR017871">
    <property type="entry name" value="ABC_transporter-like_CS"/>
</dbReference>
<dbReference type="Gene3D" id="3.40.50.300">
    <property type="entry name" value="P-loop containing nucleotide triphosphate hydrolases"/>
    <property type="match status" value="1"/>
</dbReference>
<feature type="domain" description="ABC transporter" evidence="5">
    <location>
        <begin position="4"/>
        <end position="234"/>
    </location>
</feature>
<dbReference type="EMBL" id="SLUN01000026">
    <property type="protein sequence ID" value="TCL62327.1"/>
    <property type="molecule type" value="Genomic_DNA"/>
</dbReference>
<dbReference type="InterPro" id="IPR013611">
    <property type="entry name" value="Transp-assoc_OB_typ2"/>
</dbReference>
<dbReference type="InterPro" id="IPR003593">
    <property type="entry name" value="AAA+_ATPase"/>
</dbReference>
<protein>
    <recommendedName>
        <fullName evidence="4">ABC-type quaternary amine transporter</fullName>
        <ecNumber evidence="4">7.6.2.9</ecNumber>
    </recommendedName>
</protein>
<dbReference type="Pfam" id="PF00005">
    <property type="entry name" value="ABC_tran"/>
    <property type="match status" value="1"/>
</dbReference>
<accession>A0A4V2QCZ1</accession>
<dbReference type="InterPro" id="IPR027417">
    <property type="entry name" value="P-loop_NTPase"/>
</dbReference>
<dbReference type="RefSeq" id="WP_132015813.1">
    <property type="nucleotide sequence ID" value="NZ_SLUN01000026.1"/>
</dbReference>
<proteinExistence type="predicted"/>
<keyword evidence="1" id="KW-0813">Transport</keyword>
<evidence type="ECO:0000256" key="3">
    <source>
        <dbReference type="ARBA" id="ARBA00022840"/>
    </source>
</evidence>
<reference evidence="6 7" key="1">
    <citation type="submission" date="2019-03" db="EMBL/GenBank/DDBJ databases">
        <title>Genomic Encyclopedia of Type Strains, Phase IV (KMG-IV): sequencing the most valuable type-strain genomes for metagenomic binning, comparative biology and taxonomic classification.</title>
        <authorList>
            <person name="Goeker M."/>
        </authorList>
    </citation>
    <scope>NUCLEOTIDE SEQUENCE [LARGE SCALE GENOMIC DNA]</scope>
    <source>
        <strain evidence="6 7">LX-B</strain>
    </source>
</reference>
<dbReference type="FunFam" id="3.40.50.300:FF:000425">
    <property type="entry name" value="Probable ABC transporter, ATP-binding subunit"/>
    <property type="match status" value="1"/>
</dbReference>
<dbReference type="GO" id="GO:0016887">
    <property type="term" value="F:ATP hydrolysis activity"/>
    <property type="evidence" value="ECO:0007669"/>
    <property type="project" value="InterPro"/>
</dbReference>
<evidence type="ECO:0000256" key="4">
    <source>
        <dbReference type="ARBA" id="ARBA00066388"/>
    </source>
</evidence>
<keyword evidence="2" id="KW-0547">Nucleotide-binding</keyword>
<dbReference type="InterPro" id="IPR050093">
    <property type="entry name" value="ABC_SmlMolc_Importer"/>
</dbReference>
<dbReference type="Pfam" id="PF08402">
    <property type="entry name" value="TOBE_2"/>
    <property type="match status" value="1"/>
</dbReference>
<dbReference type="PANTHER" id="PTHR42781:SF4">
    <property type="entry name" value="SPERMIDINE_PUTRESCINE IMPORT ATP-BINDING PROTEIN POTA"/>
    <property type="match status" value="1"/>
</dbReference>
<dbReference type="SUPFAM" id="SSF50331">
    <property type="entry name" value="MOP-like"/>
    <property type="match status" value="1"/>
</dbReference>
<dbReference type="GO" id="GO:0015418">
    <property type="term" value="F:ABC-type quaternary ammonium compound transporting activity"/>
    <property type="evidence" value="ECO:0007669"/>
    <property type="project" value="UniProtKB-EC"/>
</dbReference>
<sequence>MAFLELTGVQKKFGKQFAVRDFNLEVQKGEFVSFLGGSGCGKTTTLRMIAGFELPTAGRIRIGDRDVSNVPPNRRRVGMVFQNYALFPNLNVVQNIAFGLKVAGVPVKTRLEQAGRLLDMVHLDGFQNRYPHQLSGGQQQRVALARALAIQPQVLLLDEPLSALDAKIRLKLRQEIRALQKELGITTIYVTHDQEEALSLSDRIVVMREGRIEQVGTPAQIYHDPASLFVASFIGTLNRLRAEVADPAAGRLAVAGQVIRTGGVFSRPKGEPVCVALRPERLSLERRNDDDNCLSGILSHVTLLGAIVRWSVRVGEQEIRIDTFNDPLLEMPPAGQTVRVYFPEAACRVMEDSEVAAG</sequence>
<dbReference type="GO" id="GO:0043190">
    <property type="term" value="C:ATP-binding cassette (ABC) transporter complex"/>
    <property type="evidence" value="ECO:0007669"/>
    <property type="project" value="InterPro"/>
</dbReference>
<dbReference type="OrthoDB" id="9802264at2"/>
<dbReference type="GO" id="GO:0005524">
    <property type="term" value="F:ATP binding"/>
    <property type="evidence" value="ECO:0007669"/>
    <property type="project" value="UniProtKB-KW"/>
</dbReference>
<dbReference type="Gene3D" id="2.40.50.100">
    <property type="match status" value="1"/>
</dbReference>
<dbReference type="InterPro" id="IPR003439">
    <property type="entry name" value="ABC_transporter-like_ATP-bd"/>
</dbReference>
<comment type="caution">
    <text evidence="6">The sequence shown here is derived from an EMBL/GenBank/DDBJ whole genome shotgun (WGS) entry which is preliminary data.</text>
</comment>
<dbReference type="PANTHER" id="PTHR42781">
    <property type="entry name" value="SPERMIDINE/PUTRESCINE IMPORT ATP-BINDING PROTEIN POTA"/>
    <property type="match status" value="1"/>
</dbReference>
<name>A0A4V2QCZ1_HYDET</name>
<dbReference type="PROSITE" id="PS00211">
    <property type="entry name" value="ABC_TRANSPORTER_1"/>
    <property type="match status" value="1"/>
</dbReference>
<dbReference type="SMART" id="SM00382">
    <property type="entry name" value="AAA"/>
    <property type="match status" value="1"/>
</dbReference>
<dbReference type="AlphaFoldDB" id="A0A4V2QCZ1"/>
<organism evidence="6 7">
    <name type="scientific">Hydrogenispora ethanolica</name>
    <dbReference type="NCBI Taxonomy" id="1082276"/>
    <lineage>
        <taxon>Bacteria</taxon>
        <taxon>Bacillati</taxon>
        <taxon>Bacillota</taxon>
        <taxon>Hydrogenispora</taxon>
    </lineage>
</organism>